<accession>A0AAX4K3W0</accession>
<dbReference type="GeneID" id="91097410"/>
<sequence length="178" mass="20933">MPEGDAIKKQNYLSALPPSHNLKHIDWGITVNPAPERPAPKVPKVGETKIDFVRYLAQRKRKNVDEMALAEYRYILEAVSNQIIENFPSVESGVFWEYNYERSDPQGYRWSWTVIVNHDDQRQAIIDYDPLSFNTEFLRMRLGEEVEMDNDKEDANHYADHDLSEPVFVSEWEIDDTW</sequence>
<dbReference type="EMBL" id="CP144106">
    <property type="protein sequence ID" value="WWC91794.1"/>
    <property type="molecule type" value="Genomic_DNA"/>
</dbReference>
<dbReference type="Proteomes" id="UP001355207">
    <property type="component" value="Chromosome 9"/>
</dbReference>
<dbReference type="AlphaFoldDB" id="A0AAX4K3W0"/>
<reference evidence="1 2" key="1">
    <citation type="submission" date="2024-01" db="EMBL/GenBank/DDBJ databases">
        <title>Comparative genomics of Cryptococcus and Kwoniella reveals pathogenesis evolution and contrasting modes of karyotype evolution via chromosome fusion or intercentromeric recombination.</title>
        <authorList>
            <person name="Coelho M.A."/>
            <person name="David-Palma M."/>
            <person name="Shea T."/>
            <person name="Bowers K."/>
            <person name="McGinley-Smith S."/>
            <person name="Mohammad A.W."/>
            <person name="Gnirke A."/>
            <person name="Yurkov A.M."/>
            <person name="Nowrousian M."/>
            <person name="Sun S."/>
            <person name="Cuomo C.A."/>
            <person name="Heitman J."/>
        </authorList>
    </citation>
    <scope>NUCLEOTIDE SEQUENCE [LARGE SCALE GENOMIC DNA]</scope>
    <source>
        <strain evidence="1 2">CBS 6074</strain>
    </source>
</reference>
<name>A0AAX4K3W0_9TREE</name>
<organism evidence="1 2">
    <name type="scientific">Kwoniella dendrophila CBS 6074</name>
    <dbReference type="NCBI Taxonomy" id="1295534"/>
    <lineage>
        <taxon>Eukaryota</taxon>
        <taxon>Fungi</taxon>
        <taxon>Dikarya</taxon>
        <taxon>Basidiomycota</taxon>
        <taxon>Agaricomycotina</taxon>
        <taxon>Tremellomycetes</taxon>
        <taxon>Tremellales</taxon>
        <taxon>Cryptococcaceae</taxon>
        <taxon>Kwoniella</taxon>
    </lineage>
</organism>
<evidence type="ECO:0000313" key="1">
    <source>
        <dbReference type="EMBL" id="WWC91794.1"/>
    </source>
</evidence>
<dbReference type="RefSeq" id="XP_066078556.1">
    <property type="nucleotide sequence ID" value="XM_066222459.1"/>
</dbReference>
<proteinExistence type="predicted"/>
<protein>
    <submittedName>
        <fullName evidence="1">Uncharacterized protein</fullName>
    </submittedName>
</protein>
<keyword evidence="2" id="KW-1185">Reference proteome</keyword>
<evidence type="ECO:0000313" key="2">
    <source>
        <dbReference type="Proteomes" id="UP001355207"/>
    </source>
</evidence>
<gene>
    <name evidence="1" type="ORF">L201_006741</name>
</gene>